<dbReference type="GO" id="GO:0047980">
    <property type="term" value="F:hippurate hydrolase activity"/>
    <property type="evidence" value="ECO:0007669"/>
    <property type="project" value="UniProtKB-EC"/>
</dbReference>
<dbReference type="InterPro" id="IPR002933">
    <property type="entry name" value="Peptidase_M20"/>
</dbReference>
<proteinExistence type="predicted"/>
<dbReference type="InterPro" id="IPR017439">
    <property type="entry name" value="Amidohydrolase"/>
</dbReference>
<dbReference type="PANTHER" id="PTHR11014:SF63">
    <property type="entry name" value="METALLOPEPTIDASE, PUTATIVE (AFU_ORTHOLOGUE AFUA_6G09600)-RELATED"/>
    <property type="match status" value="1"/>
</dbReference>
<keyword evidence="3" id="KW-0732">Signal</keyword>
<dbReference type="Gene3D" id="3.30.70.360">
    <property type="match status" value="1"/>
</dbReference>
<feature type="domain" description="Peptidase M20 dimerisation" evidence="4">
    <location>
        <begin position="232"/>
        <end position="319"/>
    </location>
</feature>
<dbReference type="AlphaFoldDB" id="A0A5E7RZ87"/>
<accession>A0A5E7RZ87</accession>
<comment type="cofactor">
    <cofactor evidence="2">
        <name>Mn(2+)</name>
        <dbReference type="ChEBI" id="CHEBI:29035"/>
    </cofactor>
    <text evidence="2">The Mn(2+) ion enhances activity.</text>
</comment>
<feature type="binding site" evidence="2">
    <location>
        <position position="208"/>
    </location>
    <ligand>
        <name>Mn(2+)</name>
        <dbReference type="ChEBI" id="CHEBI:29035"/>
        <label>2</label>
    </ligand>
</feature>
<keyword evidence="2" id="KW-0464">Manganese</keyword>
<evidence type="ECO:0000313" key="5">
    <source>
        <dbReference type="EMBL" id="VVP79831.1"/>
    </source>
</evidence>
<dbReference type="Proteomes" id="UP000381378">
    <property type="component" value="Unassembled WGS sequence"/>
</dbReference>
<organism evidence="5 6">
    <name type="scientific">Pseudomonas fluorescens</name>
    <dbReference type="NCBI Taxonomy" id="294"/>
    <lineage>
        <taxon>Bacteria</taxon>
        <taxon>Pseudomonadati</taxon>
        <taxon>Pseudomonadota</taxon>
        <taxon>Gammaproteobacteria</taxon>
        <taxon>Pseudomonadales</taxon>
        <taxon>Pseudomonadaceae</taxon>
        <taxon>Pseudomonas</taxon>
    </lineage>
</organism>
<name>A0A5E7RZ87_PSEFL</name>
<dbReference type="Pfam" id="PF01546">
    <property type="entry name" value="Peptidase_M20"/>
    <property type="match status" value="1"/>
</dbReference>
<evidence type="ECO:0000256" key="3">
    <source>
        <dbReference type="SAM" id="SignalP"/>
    </source>
</evidence>
<feature type="signal peptide" evidence="3">
    <location>
        <begin position="1"/>
        <end position="23"/>
    </location>
</feature>
<dbReference type="GO" id="GO:0046872">
    <property type="term" value="F:metal ion binding"/>
    <property type="evidence" value="ECO:0007669"/>
    <property type="project" value="UniProtKB-KW"/>
</dbReference>
<feature type="binding site" evidence="2">
    <location>
        <position position="135"/>
    </location>
    <ligand>
        <name>Mn(2+)</name>
        <dbReference type="ChEBI" id="CHEBI:29035"/>
        <label>2</label>
    </ligand>
</feature>
<gene>
    <name evidence="5" type="primary">hipO_1</name>
    <name evidence="5" type="ORF">PS928_00615</name>
</gene>
<dbReference type="Pfam" id="PF07687">
    <property type="entry name" value="M20_dimer"/>
    <property type="match status" value="1"/>
</dbReference>
<feature type="chain" id="PRO_5022677350" evidence="3">
    <location>
        <begin position="24"/>
        <end position="443"/>
    </location>
</feature>
<dbReference type="NCBIfam" id="TIGR01891">
    <property type="entry name" value="amidohydrolases"/>
    <property type="match status" value="1"/>
</dbReference>
<dbReference type="RefSeq" id="WP_150785632.1">
    <property type="nucleotide sequence ID" value="NZ_CABVJF010000002.1"/>
</dbReference>
<evidence type="ECO:0000259" key="4">
    <source>
        <dbReference type="Pfam" id="PF07687"/>
    </source>
</evidence>
<dbReference type="Gene3D" id="3.40.630.10">
    <property type="entry name" value="Zn peptidases"/>
    <property type="match status" value="1"/>
</dbReference>
<sequence precursor="true">MRISPLPFGIALLSTFSAALCQASDFSWVDPAVASVNQHVIELRHTIHQNPELGNMEVKTAELVAQQLKALGLEVRTHIGKTGVVGVLKGGKPGPVVALRADMDALPVKEMTGLPFASTATGVRRGKTVPVMHACGHDTHTAMLLGAAKVLAEHRDEVAGTVVFLFQPAEEGAADVDEFQADAVIGAQAMIRDGALDSPKVEAIFGVHVMAGYPTGHLYYKSGTVLNSNDAFRITLKGQQTHGSAPWSGVDPIIAGENIIGGLQTLISRRIDMTKGMGVISVGTINAGSASNIIPETVELTGTIRTNNASIRNTILQKMPPLVNGISSAYETQANLLLVNIAPVTINNPALTEAMVPALELAAPGKVERLESSLSPSEDFSFYAEKVPGLFVFLGATPADQDMQKVPNNHSPYFTADDATLATGVKAHVQFVLNYPGQVAKKS</sequence>
<dbReference type="EC" id="3.5.1.32" evidence="5"/>
<dbReference type="SUPFAM" id="SSF53187">
    <property type="entry name" value="Zn-dependent exopeptidases"/>
    <property type="match status" value="1"/>
</dbReference>
<reference evidence="5 6" key="1">
    <citation type="submission" date="2019-09" db="EMBL/GenBank/DDBJ databases">
        <authorList>
            <person name="Chandra G."/>
            <person name="Truman W A."/>
        </authorList>
    </citation>
    <scope>NUCLEOTIDE SEQUENCE [LARGE SCALE GENOMIC DNA]</scope>
    <source>
        <strain evidence="5">PS928</strain>
    </source>
</reference>
<evidence type="ECO:0000256" key="2">
    <source>
        <dbReference type="PIRSR" id="PIRSR005962-1"/>
    </source>
</evidence>
<feature type="binding site" evidence="2">
    <location>
        <position position="171"/>
    </location>
    <ligand>
        <name>Mn(2+)</name>
        <dbReference type="ChEBI" id="CHEBI:29035"/>
        <label>2</label>
    </ligand>
</feature>
<evidence type="ECO:0000313" key="6">
    <source>
        <dbReference type="Proteomes" id="UP000381378"/>
    </source>
</evidence>
<feature type="binding site" evidence="2">
    <location>
        <position position="137"/>
    </location>
    <ligand>
        <name>Mn(2+)</name>
        <dbReference type="ChEBI" id="CHEBI:29035"/>
        <label>2</label>
    </ligand>
</feature>
<dbReference type="InterPro" id="IPR036264">
    <property type="entry name" value="Bact_exopeptidase_dim_dom"/>
</dbReference>
<dbReference type="OrthoDB" id="9777385at2"/>
<dbReference type="PIRSF" id="PIRSF005962">
    <property type="entry name" value="Pept_M20D_amidohydro"/>
    <property type="match status" value="1"/>
</dbReference>
<dbReference type="PANTHER" id="PTHR11014">
    <property type="entry name" value="PEPTIDASE M20 FAMILY MEMBER"/>
    <property type="match status" value="1"/>
</dbReference>
<dbReference type="EMBL" id="CABVJF010000002">
    <property type="protein sequence ID" value="VVP79831.1"/>
    <property type="molecule type" value="Genomic_DNA"/>
</dbReference>
<keyword evidence="2" id="KW-0479">Metal-binding</keyword>
<keyword evidence="1 5" id="KW-0378">Hydrolase</keyword>
<evidence type="ECO:0000256" key="1">
    <source>
        <dbReference type="ARBA" id="ARBA00022801"/>
    </source>
</evidence>
<feature type="binding site" evidence="2">
    <location>
        <position position="410"/>
    </location>
    <ligand>
        <name>Mn(2+)</name>
        <dbReference type="ChEBI" id="CHEBI:29035"/>
        <label>2</label>
    </ligand>
</feature>
<dbReference type="SUPFAM" id="SSF55031">
    <property type="entry name" value="Bacterial exopeptidase dimerisation domain"/>
    <property type="match status" value="1"/>
</dbReference>
<dbReference type="InterPro" id="IPR011650">
    <property type="entry name" value="Peptidase_M20_dimer"/>
</dbReference>
<protein>
    <submittedName>
        <fullName evidence="5">Hippurate hydrolase</fullName>
        <ecNumber evidence="5">3.5.1.32</ecNumber>
    </submittedName>
</protein>